<evidence type="ECO:0000256" key="3">
    <source>
        <dbReference type="ARBA" id="ARBA00004625"/>
    </source>
</evidence>
<evidence type="ECO:0000313" key="19">
    <source>
        <dbReference type="EMBL" id="AGC03173.1"/>
    </source>
</evidence>
<reference evidence="21" key="3">
    <citation type="submission" date="2015-04" db="EMBL/GenBank/DDBJ databases">
        <authorList>
            <person name="Syromyatnikov M.Y."/>
            <person name="Popov V.N."/>
        </authorList>
    </citation>
    <scope>NUCLEOTIDE SEQUENCE</scope>
    <source>
        <strain evidence="21">QLD-13M6r</strain>
    </source>
</reference>
<dbReference type="GO" id="GO:0042025">
    <property type="term" value="C:host cell nucleus"/>
    <property type="evidence" value="ECO:0007669"/>
    <property type="project" value="UniProtKB-SubCell"/>
</dbReference>
<keyword evidence="12" id="KW-0426">Late protein</keyword>
<evidence type="ECO:0000313" key="24">
    <source>
        <dbReference type="Proteomes" id="UP000162677"/>
    </source>
</evidence>
<evidence type="ECO:0000256" key="16">
    <source>
        <dbReference type="ARBA" id="ARBA00023288"/>
    </source>
</evidence>
<sequence length="303" mass="33154">MGLLISVFLDLLDLVAITSFDVEAIVSGDAAAIVASQIAAQTVLESAELTEVLSSFGLTEASYAALSAFPTAFQEAVDNVLLLQTLSGLSSYIAVGLSLQTYEIPDTNMALQIWTPDILDEIIPGYRQFQYYLDVLSGWGQSLVRTVGRAFWEAVIDETTSRLQRIGSSSLQAAENAGLQTVENVRQAIVTVVENARWAIRTPVNIYGSLSDYYSRLPGLNPAQLRELNSRLQSNAHNIQIDSYSAPDSLSGQYIERPQSYSGINMRPVPDWLLPLILGILGDLSPFFEEIVEEVENGSKKKI</sequence>
<keyword evidence="16" id="KW-0449">Lipoprotein</keyword>
<dbReference type="GO" id="GO:0046718">
    <property type="term" value="P:symbiont entry into host cell"/>
    <property type="evidence" value="ECO:0007669"/>
    <property type="project" value="UniProtKB-KW"/>
</dbReference>
<keyword evidence="7" id="KW-0167">Capsid protein</keyword>
<keyword evidence="13" id="KW-0238">DNA-binding</keyword>
<keyword evidence="9" id="KW-0519">Myristate</keyword>
<accession>L7RFK9</accession>
<evidence type="ECO:0000256" key="8">
    <source>
        <dbReference type="ARBA" id="ARBA00022562"/>
    </source>
</evidence>
<evidence type="ECO:0000256" key="12">
    <source>
        <dbReference type="ARBA" id="ARBA00022921"/>
    </source>
</evidence>
<organism evidence="19 22">
    <name type="scientific">STL polyomavirus</name>
    <dbReference type="NCBI Taxonomy" id="1277649"/>
    <lineage>
        <taxon>Viruses</taxon>
        <taxon>Monodnaviria</taxon>
        <taxon>Shotokuvirae</taxon>
        <taxon>Cossaviricota</taxon>
        <taxon>Papovaviricetes</taxon>
        <taxon>Sepolyvirales</taxon>
        <taxon>Polyomaviridae</taxon>
        <taxon>Deltapolyomavirus</taxon>
        <taxon>Deltapolyomavirus undecihominis</taxon>
    </lineage>
</organism>
<evidence type="ECO:0000256" key="10">
    <source>
        <dbReference type="ARBA" id="ARBA00022844"/>
    </source>
</evidence>
<keyword evidence="11" id="KW-1043">Host membrane</keyword>
<evidence type="ECO:0000313" key="22">
    <source>
        <dbReference type="Proteomes" id="UP000105322"/>
    </source>
</evidence>
<dbReference type="EMBL" id="JX463184">
    <property type="protein sequence ID" value="AGC03173.1"/>
    <property type="molecule type" value="Genomic_DNA"/>
</dbReference>
<keyword evidence="10" id="KW-0946">Virion</keyword>
<keyword evidence="15" id="KW-1038">Host endoplasmic reticulum</keyword>
<evidence type="ECO:0000313" key="20">
    <source>
        <dbReference type="EMBL" id="AIC33517.1"/>
    </source>
</evidence>
<gene>
    <name evidence="20" type="primary">VP2</name>
</gene>
<evidence type="ECO:0000256" key="1">
    <source>
        <dbReference type="ARBA" id="ARBA00004147"/>
    </source>
</evidence>
<keyword evidence="8" id="KW-1048">Host nucleus</keyword>
<dbReference type="Proteomes" id="UP000162677">
    <property type="component" value="Genome"/>
</dbReference>
<evidence type="ECO:0000313" key="21">
    <source>
        <dbReference type="EMBL" id="AMQ77268.1"/>
    </source>
</evidence>
<dbReference type="Pfam" id="PF00761">
    <property type="entry name" value="Polyoma_coat2"/>
    <property type="match status" value="1"/>
</dbReference>
<dbReference type="GO" id="GO:0043657">
    <property type="term" value="C:host cell"/>
    <property type="evidence" value="ECO:0007669"/>
    <property type="project" value="GOC"/>
</dbReference>
<name>L7RFK9_9POLY</name>
<comment type="subcellular location">
    <subcellularLocation>
        <location evidence="3">Host endoplasmic reticulum membrane</location>
    </subcellularLocation>
    <subcellularLocation>
        <location evidence="1">Host nucleus</location>
    </subcellularLocation>
    <subcellularLocation>
        <location evidence="2">Virion</location>
    </subcellularLocation>
</comment>
<comment type="similarity">
    <text evidence="4">Belongs to the polyomaviruses capsid protein VP2 family.</text>
</comment>
<reference evidence="20 24" key="2">
    <citation type="submission" date="2013-09" db="EMBL/GenBank/DDBJ databases">
        <title>A newly reported human polyomavirus, STL polyomavirus, is present in feces and respiratory swab of Chinese children.</title>
        <authorList>
            <person name="Peng J."/>
            <person name="Li K."/>
            <person name="Jin Q."/>
        </authorList>
    </citation>
    <scope>NUCLEOTIDE SEQUENCE [LARGE SCALE GENOMIC DNA]</scope>
    <source>
        <strain evidence="20">Y57</strain>
    </source>
</reference>
<reference evidence="21 23" key="4">
    <citation type="journal article" date="2016" name="Am. J. Transplant.">
        <title>Detection of Recently Discovered Human Polyomaviruses in a Longitudinal Kidney Transplant Cohort.</title>
        <authorList>
            <person name="Bialasiewicz S."/>
            <person name="Rockett R.J."/>
            <person name="Barraclough K.A."/>
            <person name="Leary D."/>
            <person name="Dudley K.J."/>
            <person name="Isbel N.M."/>
            <person name="Sloots T.P."/>
        </authorList>
    </citation>
    <scope>NUCLEOTIDE SEQUENCE [LARGE SCALE GENOMIC DNA]</scope>
    <source>
        <strain evidence="21">QLD-13M6r</strain>
    </source>
</reference>
<evidence type="ECO:0000256" key="14">
    <source>
        <dbReference type="ARBA" id="ARBA00023136"/>
    </source>
</evidence>
<evidence type="ECO:0000256" key="6">
    <source>
        <dbReference type="ARBA" id="ARBA00022524"/>
    </source>
</evidence>
<evidence type="ECO:0000256" key="2">
    <source>
        <dbReference type="ARBA" id="ARBA00004328"/>
    </source>
</evidence>
<dbReference type="GO" id="GO:0019028">
    <property type="term" value="C:viral capsid"/>
    <property type="evidence" value="ECO:0007669"/>
    <property type="project" value="UniProtKB-KW"/>
</dbReference>
<proteinExistence type="inferred from homology"/>
<dbReference type="Proteomes" id="UP000116215">
    <property type="component" value="Genome"/>
</dbReference>
<reference evidence="19 22" key="1">
    <citation type="journal article" date="2013" name="Virology">
        <title>Discovery of STL polyomavirus, a polyomavirus of ancestral recombinant origin that encodes a unique T antigen by alternative splicing.</title>
        <authorList>
            <person name="Lim E.S."/>
            <person name="Reyes A."/>
            <person name="Antonio M."/>
            <person name="Saha D."/>
            <person name="Ikumapayi U.N."/>
            <person name="Adeyemi M."/>
            <person name="Stine O.C."/>
            <person name="Skelton R."/>
            <person name="Brennan D.C."/>
            <person name="Mkakosya R.S."/>
            <person name="Manary M.J."/>
            <person name="Gordon J.I."/>
            <person name="Wang D."/>
        </authorList>
    </citation>
    <scope>NUCLEOTIDE SEQUENCE [LARGE SCALE GENOMIC DNA]</scope>
    <source>
        <strain evidence="19">WD972</strain>
    </source>
</reference>
<evidence type="ECO:0000256" key="9">
    <source>
        <dbReference type="ARBA" id="ARBA00022707"/>
    </source>
</evidence>
<dbReference type="GO" id="GO:0003677">
    <property type="term" value="F:DNA binding"/>
    <property type="evidence" value="ECO:0007669"/>
    <property type="project" value="UniProtKB-KW"/>
</dbReference>
<dbReference type="GO" id="GO:0005198">
    <property type="term" value="F:structural molecule activity"/>
    <property type="evidence" value="ECO:0007669"/>
    <property type="project" value="InterPro"/>
</dbReference>
<dbReference type="InterPro" id="IPR001070">
    <property type="entry name" value="Polyoma_coat_VP2"/>
</dbReference>
<dbReference type="Proteomes" id="UP000105322">
    <property type="component" value="Genome"/>
</dbReference>
<evidence type="ECO:0000256" key="18">
    <source>
        <dbReference type="ARBA" id="ARBA00031865"/>
    </source>
</evidence>
<protein>
    <recommendedName>
        <fullName evidence="5">Minor capsid protein VP2</fullName>
    </recommendedName>
    <alternativeName>
        <fullName evidence="18">Minor structural protein VP2</fullName>
    </alternativeName>
</protein>
<evidence type="ECO:0000256" key="11">
    <source>
        <dbReference type="ARBA" id="ARBA00022870"/>
    </source>
</evidence>
<evidence type="ECO:0000256" key="5">
    <source>
        <dbReference type="ARBA" id="ARBA00022269"/>
    </source>
</evidence>
<evidence type="ECO:0000313" key="23">
    <source>
        <dbReference type="Proteomes" id="UP000116215"/>
    </source>
</evidence>
<evidence type="ECO:0000256" key="4">
    <source>
        <dbReference type="ARBA" id="ARBA00006444"/>
    </source>
</evidence>
<dbReference type="EMBL" id="KR090571">
    <property type="protein sequence ID" value="AMQ77268.1"/>
    <property type="molecule type" value="Genomic_DNA"/>
</dbReference>
<evidence type="ECO:0000256" key="7">
    <source>
        <dbReference type="ARBA" id="ARBA00022561"/>
    </source>
</evidence>
<evidence type="ECO:0000256" key="13">
    <source>
        <dbReference type="ARBA" id="ARBA00023125"/>
    </source>
</evidence>
<keyword evidence="17" id="KW-1160">Virus entry into host cell</keyword>
<dbReference type="EMBL" id="KF651951">
    <property type="protein sequence ID" value="AIC33517.1"/>
    <property type="molecule type" value="Genomic_DNA"/>
</dbReference>
<dbReference type="GO" id="GO:0044167">
    <property type="term" value="C:host cell endoplasmic reticulum membrane"/>
    <property type="evidence" value="ECO:0007669"/>
    <property type="project" value="UniProtKB-SubCell"/>
</dbReference>
<keyword evidence="14" id="KW-0472">Membrane</keyword>
<evidence type="ECO:0000256" key="17">
    <source>
        <dbReference type="ARBA" id="ARBA00023296"/>
    </source>
</evidence>
<keyword evidence="6" id="KW-1163">Viral penetration into host nucleus</keyword>
<evidence type="ECO:0000256" key="15">
    <source>
        <dbReference type="ARBA" id="ARBA00023184"/>
    </source>
</evidence>
<dbReference type="GO" id="GO:0075732">
    <property type="term" value="P:viral penetration into host nucleus"/>
    <property type="evidence" value="ECO:0007669"/>
    <property type="project" value="UniProtKB-KW"/>
</dbReference>